<evidence type="ECO:0000313" key="7">
    <source>
        <dbReference type="EMBL" id="CAA2621636.1"/>
    </source>
</evidence>
<dbReference type="Pfam" id="PF03016">
    <property type="entry name" value="Exostosin_GT47"/>
    <property type="match status" value="1"/>
</dbReference>
<dbReference type="EMBL" id="CACRZD030000006">
    <property type="protein sequence ID" value="CAA6661324.1"/>
    <property type="molecule type" value="Genomic_DNA"/>
</dbReference>
<evidence type="ECO:0000313" key="8">
    <source>
        <dbReference type="Proteomes" id="UP001189122"/>
    </source>
</evidence>
<keyword evidence="8" id="KW-1185">Reference proteome</keyword>
<dbReference type="GO" id="GO:0000139">
    <property type="term" value="C:Golgi membrane"/>
    <property type="evidence" value="ECO:0007669"/>
    <property type="project" value="UniProtKB-SubCell"/>
</dbReference>
<evidence type="ECO:0000256" key="2">
    <source>
        <dbReference type="ARBA" id="ARBA00010271"/>
    </source>
</evidence>
<keyword evidence="4" id="KW-0735">Signal-anchor</keyword>
<keyword evidence="4" id="KW-0812">Transmembrane</keyword>
<dbReference type="InterPro" id="IPR004263">
    <property type="entry name" value="Exostosin"/>
</dbReference>
<evidence type="ECO:0000256" key="5">
    <source>
        <dbReference type="ARBA" id="ARBA00023034"/>
    </source>
</evidence>
<feature type="domain" description="Exostosin GT47" evidence="6">
    <location>
        <begin position="126"/>
        <end position="380"/>
    </location>
</feature>
<name>A0A7I8ITJ6_SPIIN</name>
<accession>A0A7I8ITJ6</accession>
<dbReference type="AlphaFoldDB" id="A0A7I8ITJ6"/>
<dbReference type="InterPro" id="IPR040911">
    <property type="entry name" value="Exostosin_GT47"/>
</dbReference>
<organism evidence="7">
    <name type="scientific">Spirodela intermedia</name>
    <name type="common">Intermediate duckweed</name>
    <dbReference type="NCBI Taxonomy" id="51605"/>
    <lineage>
        <taxon>Eukaryota</taxon>
        <taxon>Viridiplantae</taxon>
        <taxon>Streptophyta</taxon>
        <taxon>Embryophyta</taxon>
        <taxon>Tracheophyta</taxon>
        <taxon>Spermatophyta</taxon>
        <taxon>Magnoliopsida</taxon>
        <taxon>Liliopsida</taxon>
        <taxon>Araceae</taxon>
        <taxon>Lemnoideae</taxon>
        <taxon>Spirodela</taxon>
    </lineage>
</organism>
<gene>
    <name evidence="7" type="ORF">SI7747_06007721</name>
</gene>
<evidence type="ECO:0000256" key="4">
    <source>
        <dbReference type="ARBA" id="ARBA00022968"/>
    </source>
</evidence>
<evidence type="ECO:0000259" key="6">
    <source>
        <dbReference type="Pfam" id="PF03016"/>
    </source>
</evidence>
<sequence length="422" mass="49152">MEKGTLFPMLFCTLSSECIGILRYIYWMWWILWRTINIASLVAALERSIRHYFHFGKNNLVGTRKNRSVDLKLERLELDLSRARTAIRLASRSNKNASAPADDKYVPQGAIYRNARAFHRSYLEMERLFKVYVYEEGEPPLFHDGPCKSIYSTEGRFIYNMEMETRFRTRDPEEAHVHFLPFSVTYMVKYLYQTRTFDISPIRRTVIDYKLGADHFMLSCHDWGPEASASISHLYHNSIRVLCNANTSEGFNPLKDASLPEINLRTGSIEGFIGGLSASQRPIIAFFAGGLHGPIRPLLLDHWKGRDNDVRVYEYLPRGISYYDMMKNSKFCLCPSGYECVPVIISEGYILPFSDVLDWKSFSVEVPISEIRNLKKILMEITPGQYLKHFVISTPPKRFDVYHMILHSIWLRRLNIRIHPKH</sequence>
<dbReference type="Proteomes" id="UP001189122">
    <property type="component" value="Unassembled WGS sequence"/>
</dbReference>
<dbReference type="PANTHER" id="PTHR11062:SF207">
    <property type="entry name" value="OS07G0188700 PROTEIN"/>
    <property type="match status" value="1"/>
</dbReference>
<dbReference type="EMBL" id="LR743593">
    <property type="protein sequence ID" value="CAA2621636.1"/>
    <property type="molecule type" value="Genomic_DNA"/>
</dbReference>
<comment type="subcellular location">
    <subcellularLocation>
        <location evidence="1">Golgi apparatus membrane</location>
        <topology evidence="1">Single-pass type II membrane protein</topology>
    </subcellularLocation>
</comment>
<comment type="similarity">
    <text evidence="2">Belongs to the glycosyltransferase 47 family.</text>
</comment>
<proteinExistence type="inferred from homology"/>
<reference evidence="7 8" key="1">
    <citation type="submission" date="2019-12" db="EMBL/GenBank/DDBJ databases">
        <authorList>
            <person name="Scholz U."/>
            <person name="Mascher M."/>
            <person name="Fiebig A."/>
        </authorList>
    </citation>
    <scope>NUCLEOTIDE SEQUENCE</scope>
</reference>
<keyword evidence="3" id="KW-0328">Glycosyltransferase</keyword>
<protein>
    <recommendedName>
        <fullName evidence="6">Exostosin GT47 domain-containing protein</fullName>
    </recommendedName>
</protein>
<evidence type="ECO:0000256" key="1">
    <source>
        <dbReference type="ARBA" id="ARBA00004323"/>
    </source>
</evidence>
<dbReference type="PANTHER" id="PTHR11062">
    <property type="entry name" value="EXOSTOSIN HEPARAN SULFATE GLYCOSYLTRANSFERASE -RELATED"/>
    <property type="match status" value="1"/>
</dbReference>
<keyword evidence="3" id="KW-0808">Transferase</keyword>
<dbReference type="GO" id="GO:0016757">
    <property type="term" value="F:glycosyltransferase activity"/>
    <property type="evidence" value="ECO:0007669"/>
    <property type="project" value="UniProtKB-KW"/>
</dbReference>
<evidence type="ECO:0000256" key="3">
    <source>
        <dbReference type="ARBA" id="ARBA00022676"/>
    </source>
</evidence>
<keyword evidence="5" id="KW-0333">Golgi apparatus</keyword>